<dbReference type="EMBL" id="CP090958">
    <property type="protein sequence ID" value="WGW13019.1"/>
    <property type="molecule type" value="Genomic_DNA"/>
</dbReference>
<reference evidence="1 2" key="1">
    <citation type="submission" date="2023-05" db="EMBL/GenBank/DDBJ databases">
        <title>Lithophilousrod everest ZFBP1038 complete genpme.</title>
        <authorList>
            <person name="Tian M."/>
        </authorList>
    </citation>
    <scope>NUCLEOTIDE SEQUENCE [LARGE SCALE GENOMIC DNA]</scope>
    <source>
        <strain evidence="1 2">ZFBP1038</strain>
    </source>
</reference>
<proteinExistence type="predicted"/>
<dbReference type="RefSeq" id="WP_349639826.1">
    <property type="nucleotide sequence ID" value="NZ_CP090958.1"/>
</dbReference>
<accession>A0ABY8QXB0</accession>
<organism evidence="1 2">
    <name type="scientific">Saxibacter everestensis</name>
    <dbReference type="NCBI Taxonomy" id="2909229"/>
    <lineage>
        <taxon>Bacteria</taxon>
        <taxon>Bacillati</taxon>
        <taxon>Actinomycetota</taxon>
        <taxon>Actinomycetes</taxon>
        <taxon>Micrococcales</taxon>
        <taxon>Brevibacteriaceae</taxon>
        <taxon>Saxibacter</taxon>
    </lineage>
</organism>
<gene>
    <name evidence="1" type="ORF">LWF01_04390</name>
</gene>
<name>A0ABY8QXB0_9MICO</name>
<evidence type="ECO:0000313" key="2">
    <source>
        <dbReference type="Proteomes" id="UP001209083"/>
    </source>
</evidence>
<dbReference type="Proteomes" id="UP001209083">
    <property type="component" value="Chromosome"/>
</dbReference>
<sequence length="53" mass="5923">MFSPRQAQDESVLDHVETAAETPDVDRLAYDPGLIRRRARYRAGARPEARPGG</sequence>
<evidence type="ECO:0000313" key="1">
    <source>
        <dbReference type="EMBL" id="WGW13019.1"/>
    </source>
</evidence>
<keyword evidence="2" id="KW-1185">Reference proteome</keyword>
<protein>
    <submittedName>
        <fullName evidence="1">Uncharacterized protein</fullName>
    </submittedName>
</protein>